<dbReference type="PANTHER" id="PTHR43563">
    <property type="entry name" value="AMINE OXIDASE"/>
    <property type="match status" value="1"/>
</dbReference>
<name>A0A7K3LQN0_9ACTN</name>
<comment type="cofactor">
    <cofactor evidence="1">
        <name>FAD</name>
        <dbReference type="ChEBI" id="CHEBI:57692"/>
    </cofactor>
</comment>
<organism evidence="6 7">
    <name type="scientific">Gordonia desulfuricans</name>
    <dbReference type="NCBI Taxonomy" id="89051"/>
    <lineage>
        <taxon>Bacteria</taxon>
        <taxon>Bacillati</taxon>
        <taxon>Actinomycetota</taxon>
        <taxon>Actinomycetes</taxon>
        <taxon>Mycobacteriales</taxon>
        <taxon>Gordoniaceae</taxon>
        <taxon>Gordonia</taxon>
    </lineage>
</organism>
<dbReference type="InterPro" id="IPR050703">
    <property type="entry name" value="Flavin_MAO"/>
</dbReference>
<dbReference type="InterPro" id="IPR036188">
    <property type="entry name" value="FAD/NAD-bd_sf"/>
</dbReference>
<feature type="binding site" evidence="4">
    <location>
        <position position="29"/>
    </location>
    <ligand>
        <name>FAD</name>
        <dbReference type="ChEBI" id="CHEBI:57692"/>
    </ligand>
</feature>
<feature type="domain" description="Amine oxidase" evidence="5">
    <location>
        <begin position="28"/>
        <end position="440"/>
    </location>
</feature>
<evidence type="ECO:0000256" key="3">
    <source>
        <dbReference type="ARBA" id="ARBA00023002"/>
    </source>
</evidence>
<gene>
    <name evidence="6" type="ORF">GYA93_13340</name>
</gene>
<keyword evidence="7" id="KW-1185">Reference proteome</keyword>
<evidence type="ECO:0000313" key="6">
    <source>
        <dbReference type="EMBL" id="NDK90555.1"/>
    </source>
</evidence>
<dbReference type="InterPro" id="IPR001613">
    <property type="entry name" value="Flavin_amine_oxidase"/>
</dbReference>
<dbReference type="GO" id="GO:0016491">
    <property type="term" value="F:oxidoreductase activity"/>
    <property type="evidence" value="ECO:0007669"/>
    <property type="project" value="UniProtKB-KW"/>
</dbReference>
<evidence type="ECO:0000256" key="1">
    <source>
        <dbReference type="ARBA" id="ARBA00001974"/>
    </source>
</evidence>
<accession>A0A7K3LQN0</accession>
<comment type="similarity">
    <text evidence="2">Belongs to the flavin monoamine oxidase family.</text>
</comment>
<dbReference type="SUPFAM" id="SSF54373">
    <property type="entry name" value="FAD-linked reductases, C-terminal domain"/>
    <property type="match status" value="1"/>
</dbReference>
<dbReference type="AlphaFoldDB" id="A0A7K3LQN0"/>
<evidence type="ECO:0000256" key="4">
    <source>
        <dbReference type="PIRSR" id="PIRSR601613-1"/>
    </source>
</evidence>
<dbReference type="Gene3D" id="3.50.50.60">
    <property type="entry name" value="FAD/NAD(P)-binding domain"/>
    <property type="match status" value="1"/>
</dbReference>
<feature type="binding site" evidence="4">
    <location>
        <position position="417"/>
    </location>
    <ligand>
        <name>FAD</name>
        <dbReference type="ChEBI" id="CHEBI:57692"/>
    </ligand>
</feature>
<dbReference type="Gene3D" id="1.10.405.10">
    <property type="entry name" value="Guanine Nucleotide Dissociation Inhibitor, domain 1"/>
    <property type="match status" value="1"/>
</dbReference>
<sequence>MQNEPQGLDGPAEAGSPEADVIVVGAGMSGLVAARDLRRRGVDVIVLESADRVGGRVMGVTTALGSHLDLGGQWIGAGHHRVTALAAELGLTKYDMYTEGMPDIIDRGRRRPLVSPATLPIIPALLTVDILARTGRTDRWNDTTLDRWLQKVPGRLARRFLEVLALVSWTADLDRFSVNAMTRLVREQGGMSTILATKNGAQEALLVEGIWTLAERLAAELGSRVHTDSRVTAIERDATGATVRTVDGSYRARRVIVAVPPPVAARIHHDPPLPAQRATLERDTHMGTVYKAVAVYEQPFWRDRARGELLVLDQPGRVITDSTAPGGPGHLCMLASGPEARNLADLEPDERRRVLLDPLVPHLGKPIADPVEWHEKAWHQDEHVEGGYVVVPDPGTTAGIMPHPHEPAGILHWAGAETAAEHPGYVEGAIHAGERAAGEVAAALEQSNSFS</sequence>
<dbReference type="Gene3D" id="3.90.660.10">
    <property type="match status" value="1"/>
</dbReference>
<comment type="caution">
    <text evidence="6">The sequence shown here is derived from an EMBL/GenBank/DDBJ whole genome shotgun (WGS) entry which is preliminary data.</text>
</comment>
<reference evidence="6 7" key="1">
    <citation type="submission" date="2020-01" db="EMBL/GenBank/DDBJ databases">
        <title>Investigation of new actinobacteria for the biodesulphurisation of diesel fuel.</title>
        <authorList>
            <person name="Athi Narayanan S.M."/>
        </authorList>
    </citation>
    <scope>NUCLEOTIDE SEQUENCE [LARGE SCALE GENOMIC DNA]</scope>
    <source>
        <strain evidence="6 7">213E</strain>
    </source>
</reference>
<dbReference type="RefSeq" id="WP_053777626.1">
    <property type="nucleotide sequence ID" value="NZ_JAADZU010000041.1"/>
</dbReference>
<evidence type="ECO:0000259" key="5">
    <source>
        <dbReference type="Pfam" id="PF01593"/>
    </source>
</evidence>
<evidence type="ECO:0000313" key="7">
    <source>
        <dbReference type="Proteomes" id="UP000466307"/>
    </source>
</evidence>
<dbReference type="InterPro" id="IPR002937">
    <property type="entry name" value="Amino_oxidase"/>
</dbReference>
<keyword evidence="3" id="KW-0560">Oxidoreductase</keyword>
<dbReference type="PANTHER" id="PTHR43563:SF1">
    <property type="entry name" value="AMINE OXIDASE [FLAVIN-CONTAINING] B"/>
    <property type="match status" value="1"/>
</dbReference>
<dbReference type="Proteomes" id="UP000466307">
    <property type="component" value="Unassembled WGS sequence"/>
</dbReference>
<evidence type="ECO:0000256" key="2">
    <source>
        <dbReference type="ARBA" id="ARBA00005995"/>
    </source>
</evidence>
<dbReference type="EMBL" id="JAADZU010000041">
    <property type="protein sequence ID" value="NDK90555.1"/>
    <property type="molecule type" value="Genomic_DNA"/>
</dbReference>
<protein>
    <submittedName>
        <fullName evidence="6">FAD-dependent oxidoreductase</fullName>
    </submittedName>
</protein>
<proteinExistence type="inferred from homology"/>
<dbReference type="Pfam" id="PF01593">
    <property type="entry name" value="Amino_oxidase"/>
    <property type="match status" value="1"/>
</dbReference>
<dbReference type="SUPFAM" id="SSF51905">
    <property type="entry name" value="FAD/NAD(P)-binding domain"/>
    <property type="match status" value="1"/>
</dbReference>
<feature type="binding site" evidence="4">
    <location>
        <position position="231"/>
    </location>
    <ligand>
        <name>FAD</name>
        <dbReference type="ChEBI" id="CHEBI:57692"/>
    </ligand>
</feature>
<dbReference type="PRINTS" id="PR00757">
    <property type="entry name" value="AMINEOXDASEF"/>
</dbReference>